<evidence type="ECO:0000259" key="2">
    <source>
        <dbReference type="PROSITE" id="PS51782"/>
    </source>
</evidence>
<sequence length="855" mass="91771">MRMLKALGAALAMIVIVFVAPVVLVRIGRLDALGSLQPTFASVPDLAVGVLTIVAWLAWVAACLSLVFEFVSALTAGQVRLSVPGLRVFSSSSALLVTALLGLGASAVNSVPEAPAIVQQADVSATNHAQEEAQRNDELLSYTTSAGDDLWTLAEEHLGDGMRWREIAELNDTVLGSPTQVLDAGTRLLIPHETHAVSLASVQDAEESWSSEVEVEKGDSLWSIAGEQLGDPGKWPQILAANSDLIKDPALIKPGWRLSIPDAQQVDALESAEQNSTPVEEATPELPAEEVPDDLVALADVVPCPARVEKSLSLESPRLDVANQLDVGPIVASVVSAVGSSAGVSLALAATLSAAIYRRRNRQQVQRPLGRAIRRPEHAAGELESAISTLGGLCNETARILSSHAHGLHVGHELTDDSKPISYDFFDAGITSISGDAERANAFVTGIVLYVAASEETDADIVSAGSGFDWLSTMDEPSLQTADAAVAYRMLMADLAGRSEASSPDSLRPRLYVFEQMPSNLPAAEDLRRCALGVLVCEASNEHPMFQVADATAKMPGGRVFSPELVSAPARRGLAEIFEKSSSTEYEQAEWWGRETTELAGQTERDQEAQVNNSNPILLMLGPVTLESARGKIPPRALKQCQEYCAWLLEHPGASAAQMTRSLLVAEGTRRSNMSRLRSWLGSDEEGNPYLPEAYSGRIRLHPGVSSDWEQFRTMLVGGVDRASETVLRRALELVRGAPLADAAPGQWSWAEPLRVAMDSMIRDTGLRLGRLALEHGDIETARWAAAKGLLAVPEDELLLGLRLKTEHLAGNDVEADRLVLHITRHARQLGVDLLDETVELLQQTVEGQARAIAI</sequence>
<dbReference type="SUPFAM" id="SSF48452">
    <property type="entry name" value="TPR-like"/>
    <property type="match status" value="1"/>
</dbReference>
<feature type="domain" description="LysM" evidence="2">
    <location>
        <begin position="211"/>
        <end position="260"/>
    </location>
</feature>
<comment type="caution">
    <text evidence="3">The sequence shown here is derived from an EMBL/GenBank/DDBJ whole genome shotgun (WGS) entry which is preliminary data.</text>
</comment>
<dbReference type="HOGENOM" id="CLU_005332_1_0_11"/>
<proteinExistence type="predicted"/>
<dbReference type="Gene3D" id="3.10.350.10">
    <property type="entry name" value="LysM domain"/>
    <property type="match status" value="2"/>
</dbReference>
<dbReference type="CDD" id="cd00118">
    <property type="entry name" value="LysM"/>
    <property type="match status" value="1"/>
</dbReference>
<keyword evidence="1" id="KW-0472">Membrane</keyword>
<dbReference type="InterPro" id="IPR011990">
    <property type="entry name" value="TPR-like_helical_dom_sf"/>
</dbReference>
<dbReference type="SMART" id="SM00257">
    <property type="entry name" value="LysM"/>
    <property type="match status" value="2"/>
</dbReference>
<feature type="transmembrane region" description="Helical" evidence="1">
    <location>
        <begin position="47"/>
        <end position="76"/>
    </location>
</feature>
<evidence type="ECO:0000313" key="4">
    <source>
        <dbReference type="Proteomes" id="UP000014417"/>
    </source>
</evidence>
<keyword evidence="1" id="KW-0812">Transmembrane</keyword>
<dbReference type="InterPro" id="IPR036779">
    <property type="entry name" value="LysM_dom_sf"/>
</dbReference>
<dbReference type="InterPro" id="IPR018392">
    <property type="entry name" value="LysM"/>
</dbReference>
<gene>
    <name evidence="3" type="ORF">HMPREF9306_00050</name>
</gene>
<evidence type="ECO:0000256" key="1">
    <source>
        <dbReference type="SAM" id="Phobius"/>
    </source>
</evidence>
<dbReference type="STRING" id="883161.HMPREF9306_00050"/>
<accession>S2W4A4</accession>
<dbReference type="PATRIC" id="fig|883161.3.peg.48"/>
<feature type="transmembrane region" description="Helical" evidence="1">
    <location>
        <begin position="7"/>
        <end position="27"/>
    </location>
</feature>
<dbReference type="AlphaFoldDB" id="S2W4A4"/>
<dbReference type="InterPro" id="IPR005158">
    <property type="entry name" value="BTAD"/>
</dbReference>
<dbReference type="PANTHER" id="PTHR34700">
    <property type="entry name" value="POTASSIUM BINDING PROTEIN KBP"/>
    <property type="match status" value="1"/>
</dbReference>
<keyword evidence="1" id="KW-1133">Transmembrane helix</keyword>
<reference evidence="3 4" key="1">
    <citation type="submission" date="2013-04" db="EMBL/GenBank/DDBJ databases">
        <title>The Genome Sequence of Propionimicrobium lymphophilum ACS-093-V-SCH5.</title>
        <authorList>
            <consortium name="The Broad Institute Genomics Platform"/>
            <person name="Earl A."/>
            <person name="Ward D."/>
            <person name="Feldgarden M."/>
            <person name="Gevers D."/>
            <person name="Saerens B."/>
            <person name="Vaneechoutte M."/>
            <person name="Walker B."/>
            <person name="Young S."/>
            <person name="Zeng Q."/>
            <person name="Gargeya S."/>
            <person name="Fitzgerald M."/>
            <person name="Haas B."/>
            <person name="Abouelleil A."/>
            <person name="Allen A.W."/>
            <person name="Alvarado L."/>
            <person name="Arachchi H.M."/>
            <person name="Berlin A.M."/>
            <person name="Chapman S.B."/>
            <person name="Gainer-Dewar J."/>
            <person name="Goldberg J."/>
            <person name="Griggs A."/>
            <person name="Gujja S."/>
            <person name="Hansen M."/>
            <person name="Howarth C."/>
            <person name="Imamovic A."/>
            <person name="Ireland A."/>
            <person name="Larimer J."/>
            <person name="McCowan C."/>
            <person name="Murphy C."/>
            <person name="Pearson M."/>
            <person name="Poon T.W."/>
            <person name="Priest M."/>
            <person name="Roberts A."/>
            <person name="Saif S."/>
            <person name="Shea T."/>
            <person name="Sisk P."/>
            <person name="Sykes S."/>
            <person name="Wortman J."/>
            <person name="Nusbaum C."/>
            <person name="Birren B."/>
        </authorList>
    </citation>
    <scope>NUCLEOTIDE SEQUENCE [LARGE SCALE GENOMIC DNA]</scope>
    <source>
        <strain evidence="3 4">ACS-093-V-SCH5</strain>
    </source>
</reference>
<dbReference type="EMBL" id="AGZR01000001">
    <property type="protein sequence ID" value="EPD34016.1"/>
    <property type="molecule type" value="Genomic_DNA"/>
</dbReference>
<evidence type="ECO:0000313" key="3">
    <source>
        <dbReference type="EMBL" id="EPD34016.1"/>
    </source>
</evidence>
<dbReference type="SMART" id="SM01043">
    <property type="entry name" value="BTAD"/>
    <property type="match status" value="1"/>
</dbReference>
<dbReference type="OrthoDB" id="8444614at2"/>
<dbReference type="PROSITE" id="PS51782">
    <property type="entry name" value="LYSM"/>
    <property type="match status" value="2"/>
</dbReference>
<feature type="domain" description="LysM" evidence="2">
    <location>
        <begin position="140"/>
        <end position="190"/>
    </location>
</feature>
<keyword evidence="4" id="KW-1185">Reference proteome</keyword>
<feature type="transmembrane region" description="Helical" evidence="1">
    <location>
        <begin position="88"/>
        <end position="108"/>
    </location>
</feature>
<name>S2W4A4_9ACTN</name>
<dbReference type="InterPro" id="IPR052196">
    <property type="entry name" value="Bact_Kbp"/>
</dbReference>
<protein>
    <recommendedName>
        <fullName evidence="2">LysM domain-containing protein</fullName>
    </recommendedName>
</protein>
<dbReference type="Pfam" id="PF01476">
    <property type="entry name" value="LysM"/>
    <property type="match status" value="2"/>
</dbReference>
<dbReference type="RefSeq" id="WP_016454912.1">
    <property type="nucleotide sequence ID" value="NZ_KE150269.1"/>
</dbReference>
<dbReference type="PANTHER" id="PTHR34700:SF4">
    <property type="entry name" value="PHAGE-LIKE ELEMENT PBSX PROTEIN XKDP"/>
    <property type="match status" value="1"/>
</dbReference>
<organism evidence="3 4">
    <name type="scientific">Propionimicrobium lymphophilum ACS-093-V-SCH5</name>
    <dbReference type="NCBI Taxonomy" id="883161"/>
    <lineage>
        <taxon>Bacteria</taxon>
        <taxon>Bacillati</taxon>
        <taxon>Actinomycetota</taxon>
        <taxon>Actinomycetes</taxon>
        <taxon>Propionibacteriales</taxon>
        <taxon>Propionibacteriaceae</taxon>
        <taxon>Propionimicrobium</taxon>
    </lineage>
</organism>
<dbReference type="Gene3D" id="1.25.40.10">
    <property type="entry name" value="Tetratricopeptide repeat domain"/>
    <property type="match status" value="1"/>
</dbReference>
<dbReference type="Proteomes" id="UP000014417">
    <property type="component" value="Unassembled WGS sequence"/>
</dbReference>